<reference evidence="2" key="1">
    <citation type="submission" date="2022-07" db="EMBL/GenBank/DDBJ databases">
        <title>Genome Sequence of Physisporinus lineatus.</title>
        <authorList>
            <person name="Buettner E."/>
        </authorList>
    </citation>
    <scope>NUCLEOTIDE SEQUENCE</scope>
    <source>
        <strain evidence="2">VT162</strain>
    </source>
</reference>
<evidence type="ECO:0000313" key="2">
    <source>
        <dbReference type="EMBL" id="KAJ3483264.1"/>
    </source>
</evidence>
<feature type="region of interest" description="Disordered" evidence="1">
    <location>
        <begin position="1"/>
        <end position="23"/>
    </location>
</feature>
<dbReference type="EMBL" id="JANAWD010000235">
    <property type="protein sequence ID" value="KAJ3483264.1"/>
    <property type="molecule type" value="Genomic_DNA"/>
</dbReference>
<sequence length="83" mass="8693">MGAPLDNDSHQDASGNGIGLDQQTETPLSVGILNAQPKDETRCVNPAHVARIILGLINKLNPRLASGAVLGGDPGIIEEQRNE</sequence>
<dbReference type="AlphaFoldDB" id="A0AAD5V3D5"/>
<gene>
    <name evidence="2" type="ORF">NLI96_g6429</name>
</gene>
<accession>A0AAD5V3D5</accession>
<evidence type="ECO:0000256" key="1">
    <source>
        <dbReference type="SAM" id="MobiDB-lite"/>
    </source>
</evidence>
<name>A0AAD5V3D5_9APHY</name>
<protein>
    <submittedName>
        <fullName evidence="2">Uncharacterized protein</fullName>
    </submittedName>
</protein>
<keyword evidence="3" id="KW-1185">Reference proteome</keyword>
<proteinExistence type="predicted"/>
<comment type="caution">
    <text evidence="2">The sequence shown here is derived from an EMBL/GenBank/DDBJ whole genome shotgun (WGS) entry which is preliminary data.</text>
</comment>
<organism evidence="2 3">
    <name type="scientific">Meripilus lineatus</name>
    <dbReference type="NCBI Taxonomy" id="2056292"/>
    <lineage>
        <taxon>Eukaryota</taxon>
        <taxon>Fungi</taxon>
        <taxon>Dikarya</taxon>
        <taxon>Basidiomycota</taxon>
        <taxon>Agaricomycotina</taxon>
        <taxon>Agaricomycetes</taxon>
        <taxon>Polyporales</taxon>
        <taxon>Meripilaceae</taxon>
        <taxon>Meripilus</taxon>
    </lineage>
</organism>
<dbReference type="Proteomes" id="UP001212997">
    <property type="component" value="Unassembled WGS sequence"/>
</dbReference>
<evidence type="ECO:0000313" key="3">
    <source>
        <dbReference type="Proteomes" id="UP001212997"/>
    </source>
</evidence>